<feature type="region of interest" description="Disordered" evidence="1">
    <location>
        <begin position="123"/>
        <end position="177"/>
    </location>
</feature>
<keyword evidence="3" id="KW-1185">Reference proteome</keyword>
<sequence>MDDFTGMLARDFGFKPQGKSAPMAPPRRTNNYSSNFNLGSGGPVHTRSSSSNKTAPLFDNHAGTDGALFNDVFGGPPQYSVSRGGASTTALSFDHDSIFKEQNSKSASLPIFDKPVYDDDIFDGLPGLKSSSSGGGSASAPKFDDAFRSVSSPPKQQQHGRPVRDSSPFDDLLGNFR</sequence>
<organism evidence="2 3">
    <name type="scientific">Salix suchowensis</name>
    <dbReference type="NCBI Taxonomy" id="1278906"/>
    <lineage>
        <taxon>Eukaryota</taxon>
        <taxon>Viridiplantae</taxon>
        <taxon>Streptophyta</taxon>
        <taxon>Embryophyta</taxon>
        <taxon>Tracheophyta</taxon>
        <taxon>Spermatophyta</taxon>
        <taxon>Magnoliopsida</taxon>
        <taxon>eudicotyledons</taxon>
        <taxon>Gunneridae</taxon>
        <taxon>Pentapetalae</taxon>
        <taxon>rosids</taxon>
        <taxon>fabids</taxon>
        <taxon>Malpighiales</taxon>
        <taxon>Salicaceae</taxon>
        <taxon>Saliceae</taxon>
        <taxon>Salix</taxon>
    </lineage>
</organism>
<comment type="caution">
    <text evidence="2">The sequence shown here is derived from an EMBL/GenBank/DDBJ whole genome shotgun (WGS) entry which is preliminary data.</text>
</comment>
<protein>
    <submittedName>
        <fullName evidence="2">Uncharacterized protein</fullName>
    </submittedName>
</protein>
<evidence type="ECO:0000313" key="3">
    <source>
        <dbReference type="Proteomes" id="UP001141253"/>
    </source>
</evidence>
<reference evidence="2" key="1">
    <citation type="submission" date="2022-10" db="EMBL/GenBank/DDBJ databases">
        <authorList>
            <person name="Hyden B.L."/>
            <person name="Feng K."/>
            <person name="Yates T."/>
            <person name="Jawdy S."/>
            <person name="Smart L.B."/>
            <person name="Muchero W."/>
        </authorList>
    </citation>
    <scope>NUCLEOTIDE SEQUENCE</scope>
    <source>
        <tissue evidence="2">Shoot tip</tissue>
    </source>
</reference>
<dbReference type="Proteomes" id="UP001141253">
    <property type="component" value="Chromosome 2"/>
</dbReference>
<evidence type="ECO:0000313" key="2">
    <source>
        <dbReference type="EMBL" id="KAJ6390277.1"/>
    </source>
</evidence>
<dbReference type="EMBL" id="JAPFFI010000006">
    <property type="protein sequence ID" value="KAJ6390277.1"/>
    <property type="molecule type" value="Genomic_DNA"/>
</dbReference>
<evidence type="ECO:0000256" key="1">
    <source>
        <dbReference type="SAM" id="MobiDB-lite"/>
    </source>
</evidence>
<proteinExistence type="predicted"/>
<gene>
    <name evidence="2" type="ORF">OIU77_024488</name>
</gene>
<feature type="compositionally biased region" description="Polar residues" evidence="1">
    <location>
        <begin position="149"/>
        <end position="159"/>
    </location>
</feature>
<reference evidence="2" key="2">
    <citation type="journal article" date="2023" name="Int. J. Mol. Sci.">
        <title>De Novo Assembly and Annotation of 11 Diverse Shrub Willow (Salix) Genomes Reveals Novel Gene Organization in Sex-Linked Regions.</title>
        <authorList>
            <person name="Hyden B."/>
            <person name="Feng K."/>
            <person name="Yates T.B."/>
            <person name="Jawdy S."/>
            <person name="Cereghino C."/>
            <person name="Smart L.B."/>
            <person name="Muchero W."/>
        </authorList>
    </citation>
    <scope>NUCLEOTIDE SEQUENCE</scope>
    <source>
        <tissue evidence="2">Shoot tip</tissue>
    </source>
</reference>
<name>A0ABQ9BT14_9ROSI</name>
<feature type="region of interest" description="Disordered" evidence="1">
    <location>
        <begin position="1"/>
        <end position="59"/>
    </location>
</feature>
<feature type="compositionally biased region" description="Polar residues" evidence="1">
    <location>
        <begin position="28"/>
        <end position="38"/>
    </location>
</feature>
<accession>A0ABQ9BT14</accession>